<comment type="caution">
    <text evidence="2">The sequence shown here is derived from an EMBL/GenBank/DDBJ whole genome shotgun (WGS) entry which is preliminary data.</text>
</comment>
<sequence length="323" mass="35983">MKNTGITYTSAERSPVILPEMAELLPPLSAEQSAALEEDLLRNGCYSPIIVNEDMVIVDGHNRQSLCEKHGLPYTMAVFSFENLLEAKQWALDTQKGRRNLEKWELGKIALKLKPEIEAKARANQSAAGGDKSDKGALLTTLSEALPSVSTRKELADAVGIGEVTMGKVMQIDENAPEVIKEALDKKELSINKGYDLTRQLQDLPEEQREQAAAEALEYEKAKKELKKQDAEIDRKGKIAALFCKAYEKAVLLTPSEENIRCWTDGTRMTPEEMRDTVKESRELAEVFRTIADIIEQKILPADWRCVDAGNEENGAQPDRNPA</sequence>
<evidence type="ECO:0008006" key="4">
    <source>
        <dbReference type="Google" id="ProtNLM"/>
    </source>
</evidence>
<gene>
    <name evidence="2" type="ORF">C7373_104249</name>
</gene>
<accession>A0A2U1CCP2</accession>
<evidence type="ECO:0000313" key="3">
    <source>
        <dbReference type="Proteomes" id="UP000245778"/>
    </source>
</evidence>
<evidence type="ECO:0000256" key="1">
    <source>
        <dbReference type="SAM" id="Coils"/>
    </source>
</evidence>
<dbReference type="InterPro" id="IPR036086">
    <property type="entry name" value="ParB/Sulfiredoxin_sf"/>
</dbReference>
<proteinExistence type="predicted"/>
<organism evidence="2 3">
    <name type="scientific">Intestinimonas butyriciproducens</name>
    <dbReference type="NCBI Taxonomy" id="1297617"/>
    <lineage>
        <taxon>Bacteria</taxon>
        <taxon>Bacillati</taxon>
        <taxon>Bacillota</taxon>
        <taxon>Clostridia</taxon>
        <taxon>Eubacteriales</taxon>
        <taxon>Intestinimonas</taxon>
    </lineage>
</organism>
<dbReference type="GeneID" id="93228993"/>
<protein>
    <recommendedName>
        <fullName evidence="4">ParB/Sulfiredoxin domain-containing protein</fullName>
    </recommendedName>
</protein>
<evidence type="ECO:0000313" key="2">
    <source>
        <dbReference type="EMBL" id="PVY58650.1"/>
    </source>
</evidence>
<dbReference type="AlphaFoldDB" id="A0A2U1CCP2"/>
<dbReference type="RefSeq" id="WP_242976553.1">
    <property type="nucleotide sequence ID" value="NZ_CP011524.1"/>
</dbReference>
<dbReference type="Proteomes" id="UP000245778">
    <property type="component" value="Unassembled WGS sequence"/>
</dbReference>
<name>A0A2U1CCP2_9FIRM</name>
<dbReference type="SUPFAM" id="SSF110849">
    <property type="entry name" value="ParB/Sulfiredoxin"/>
    <property type="match status" value="1"/>
</dbReference>
<reference evidence="2 3" key="1">
    <citation type="submission" date="2018-04" db="EMBL/GenBank/DDBJ databases">
        <title>Genomic Encyclopedia of Type Strains, Phase IV (KMG-IV): sequencing the most valuable type-strain genomes for metagenomic binning, comparative biology and taxonomic classification.</title>
        <authorList>
            <person name="Goeker M."/>
        </authorList>
    </citation>
    <scope>NUCLEOTIDE SEQUENCE [LARGE SCALE GENOMIC DNA]</scope>
    <source>
        <strain evidence="2 3">DSM 26588</strain>
    </source>
</reference>
<keyword evidence="1" id="KW-0175">Coiled coil</keyword>
<feature type="coiled-coil region" evidence="1">
    <location>
        <begin position="209"/>
        <end position="239"/>
    </location>
</feature>
<dbReference type="EMBL" id="QEKK01000004">
    <property type="protein sequence ID" value="PVY58650.1"/>
    <property type="molecule type" value="Genomic_DNA"/>
</dbReference>